<keyword evidence="2" id="KW-0342">GTP-binding</keyword>
<dbReference type="InterPro" id="IPR001806">
    <property type="entry name" value="Small_GTPase"/>
</dbReference>
<dbReference type="PROSITE" id="PS51419">
    <property type="entry name" value="RAB"/>
    <property type="match status" value="1"/>
</dbReference>
<evidence type="ECO:0000256" key="2">
    <source>
        <dbReference type="ARBA" id="ARBA00023134"/>
    </source>
</evidence>
<evidence type="ECO:0008006" key="5">
    <source>
        <dbReference type="Google" id="ProtNLM"/>
    </source>
</evidence>
<dbReference type="Gene3D" id="3.40.50.300">
    <property type="entry name" value="P-loop containing nucleotide triphosphate hydrolases"/>
    <property type="match status" value="1"/>
</dbReference>
<dbReference type="SUPFAM" id="SSF52058">
    <property type="entry name" value="L domain-like"/>
    <property type="match status" value="1"/>
</dbReference>
<dbReference type="Pfam" id="PF00071">
    <property type="entry name" value="Ras"/>
    <property type="match status" value="1"/>
</dbReference>
<evidence type="ECO:0000313" key="3">
    <source>
        <dbReference type="EMBL" id="KAK8896213.1"/>
    </source>
</evidence>
<gene>
    <name evidence="3" type="ORF">M9Y10_014108</name>
</gene>
<dbReference type="PANTHER" id="PTHR47977">
    <property type="entry name" value="RAS-RELATED PROTEIN RAB"/>
    <property type="match status" value="1"/>
</dbReference>
<organism evidence="3 4">
    <name type="scientific">Tritrichomonas musculus</name>
    <dbReference type="NCBI Taxonomy" id="1915356"/>
    <lineage>
        <taxon>Eukaryota</taxon>
        <taxon>Metamonada</taxon>
        <taxon>Parabasalia</taxon>
        <taxon>Tritrichomonadida</taxon>
        <taxon>Tritrichomonadidae</taxon>
        <taxon>Tritrichomonas</taxon>
    </lineage>
</organism>
<protein>
    <recommendedName>
        <fullName evidence="5">Ras family protein</fullName>
    </recommendedName>
</protein>
<keyword evidence="1" id="KW-0547">Nucleotide-binding</keyword>
<dbReference type="SMART" id="SM00175">
    <property type="entry name" value="RAB"/>
    <property type="match status" value="1"/>
</dbReference>
<dbReference type="SMART" id="SM00176">
    <property type="entry name" value="RAN"/>
    <property type="match status" value="1"/>
</dbReference>
<dbReference type="SMART" id="SM00173">
    <property type="entry name" value="RAS"/>
    <property type="match status" value="1"/>
</dbReference>
<dbReference type="Gene3D" id="3.40.50.12480">
    <property type="match status" value="1"/>
</dbReference>
<dbReference type="PROSITE" id="PS51421">
    <property type="entry name" value="RAS"/>
    <property type="match status" value="1"/>
</dbReference>
<dbReference type="Pfam" id="PF13306">
    <property type="entry name" value="LRR_5"/>
    <property type="match status" value="1"/>
</dbReference>
<dbReference type="NCBIfam" id="TIGR00231">
    <property type="entry name" value="small_GTP"/>
    <property type="match status" value="1"/>
</dbReference>
<dbReference type="CDD" id="cd00154">
    <property type="entry name" value="Rab"/>
    <property type="match status" value="1"/>
</dbReference>
<dbReference type="PRINTS" id="PR00449">
    <property type="entry name" value="RASTRNSFRMNG"/>
</dbReference>
<dbReference type="InterPro" id="IPR050227">
    <property type="entry name" value="Rab"/>
</dbReference>
<dbReference type="SMART" id="SM00174">
    <property type="entry name" value="RHO"/>
    <property type="match status" value="1"/>
</dbReference>
<dbReference type="Proteomes" id="UP001470230">
    <property type="component" value="Unassembled WGS sequence"/>
</dbReference>
<proteinExistence type="predicted"/>
<evidence type="ECO:0000256" key="1">
    <source>
        <dbReference type="ARBA" id="ARBA00022741"/>
    </source>
</evidence>
<accession>A0ABR2KYL8</accession>
<sequence>MCFKNCTNLRKIIIPSSITSLEKQSFQGCTNLCEITIPSSVTSIGESTFQFCENLERIEIPSSVTNIGSFAFENCRKLEEMIVPSSVTSIGDYFVSGCYSLRTIIIPKKLQRLGKINFQNFSSLKEFIIPSCVNCIGDSTFDKCTSLTNVEIPPSVKEIEEKAFFGCTSLKTINIPSAKNIKRYTFGECTSLVEVTISSTVETIANDAFHGCKSLSKITISNPVKSLPKILIESNPLLNKVLLVGASNTGKSSILMRLCENSFKEDITATIGVEFKSKIFNIDGNEVRLQIWDTSGIERFHNISKAYYSKANCFVVIFDLSSLYQFNEVKKHFNEIQDERYPTFQILLGNKGDLEHNVSNEEIRKIEEKYNAKYFEVSAKRNENINEAFEYIAKKLYTSISEETNKLQNLINNNNIAIDGNGKEKKSLIF</sequence>
<evidence type="ECO:0000313" key="4">
    <source>
        <dbReference type="Proteomes" id="UP001470230"/>
    </source>
</evidence>
<reference evidence="3 4" key="1">
    <citation type="submission" date="2024-04" db="EMBL/GenBank/DDBJ databases">
        <title>Tritrichomonas musculus Genome.</title>
        <authorList>
            <person name="Alves-Ferreira E."/>
            <person name="Grigg M."/>
            <person name="Lorenzi H."/>
            <person name="Galac M."/>
        </authorList>
    </citation>
    <scope>NUCLEOTIDE SEQUENCE [LARGE SCALE GENOMIC DNA]</scope>
    <source>
        <strain evidence="3 4">EAF2021</strain>
    </source>
</reference>
<dbReference type="InterPro" id="IPR027417">
    <property type="entry name" value="P-loop_NTPase"/>
</dbReference>
<dbReference type="InterPro" id="IPR005225">
    <property type="entry name" value="Small_GTP-bd"/>
</dbReference>
<dbReference type="InterPro" id="IPR032675">
    <property type="entry name" value="LRR_dom_sf"/>
</dbReference>
<comment type="caution">
    <text evidence="3">The sequence shown here is derived from an EMBL/GenBank/DDBJ whole genome shotgun (WGS) entry which is preliminary data.</text>
</comment>
<dbReference type="SUPFAM" id="SSF52540">
    <property type="entry name" value="P-loop containing nucleoside triphosphate hydrolases"/>
    <property type="match status" value="1"/>
</dbReference>
<dbReference type="Gene3D" id="3.80.10.10">
    <property type="entry name" value="Ribonuclease Inhibitor"/>
    <property type="match status" value="2"/>
</dbReference>
<dbReference type="InterPro" id="IPR026906">
    <property type="entry name" value="LRR_5"/>
</dbReference>
<keyword evidence="4" id="KW-1185">Reference proteome</keyword>
<dbReference type="EMBL" id="JAPFFF010000002">
    <property type="protein sequence ID" value="KAK8896213.1"/>
    <property type="molecule type" value="Genomic_DNA"/>
</dbReference>
<name>A0ABR2KYL8_9EUKA</name>